<feature type="transmembrane region" description="Helical" evidence="1">
    <location>
        <begin position="20"/>
        <end position="40"/>
    </location>
</feature>
<dbReference type="EMBL" id="PFFQ01000038">
    <property type="protein sequence ID" value="PIW16316.1"/>
    <property type="molecule type" value="Genomic_DNA"/>
</dbReference>
<dbReference type="Pfam" id="PF12679">
    <property type="entry name" value="ABC2_membrane_2"/>
    <property type="match status" value="1"/>
</dbReference>
<proteinExistence type="predicted"/>
<accession>A0A2M7G398</accession>
<dbReference type="PANTHER" id="PTHR43471:SF10">
    <property type="entry name" value="SLL1107 PROTEIN"/>
    <property type="match status" value="1"/>
</dbReference>
<sequence>MRSFPLALNTLREAIRDKILYVILLFSFILISSGILLKSLSLNQENKIVLDLGLSSISIFGLIITIFVGTNLLNKEIDKKTIYLLLSKPLNRSDFILGKFMGLSIMLLMIVASMGMAFYLVLWYTSGGLSGILPIFESSAQAILLIYIEMVLLTALAIFFSTFATPVMSAIFTLAAYTIGHMSNDIVSFGKLSQSPLVVQLTQFIFYLLPDLERLNLKNHLMSHAVSAEIFGGSIAYGLMYTLGLLLLSMVIFDFKEF</sequence>
<comment type="caution">
    <text evidence="2">The sequence shown here is derived from an EMBL/GenBank/DDBJ whole genome shotgun (WGS) entry which is preliminary data.</text>
</comment>
<dbReference type="GO" id="GO:0140359">
    <property type="term" value="F:ABC-type transporter activity"/>
    <property type="evidence" value="ECO:0007669"/>
    <property type="project" value="InterPro"/>
</dbReference>
<evidence type="ECO:0000256" key="1">
    <source>
        <dbReference type="SAM" id="Phobius"/>
    </source>
</evidence>
<reference evidence="2 3" key="1">
    <citation type="submission" date="2017-09" db="EMBL/GenBank/DDBJ databases">
        <title>Depth-based differentiation of microbial function through sediment-hosted aquifers and enrichment of novel symbionts in the deep terrestrial subsurface.</title>
        <authorList>
            <person name="Probst A.J."/>
            <person name="Ladd B."/>
            <person name="Jarett J.K."/>
            <person name="Geller-Mcgrath D.E."/>
            <person name="Sieber C.M."/>
            <person name="Emerson J.B."/>
            <person name="Anantharaman K."/>
            <person name="Thomas B.C."/>
            <person name="Malmstrom R."/>
            <person name="Stieglmeier M."/>
            <person name="Klingl A."/>
            <person name="Woyke T."/>
            <person name="Ryan C.M."/>
            <person name="Banfield J.F."/>
        </authorList>
    </citation>
    <scope>NUCLEOTIDE SEQUENCE [LARGE SCALE GENOMIC DNA]</scope>
    <source>
        <strain evidence="2">CG17_big_fil_post_rev_8_21_14_2_50_48_46</strain>
    </source>
</reference>
<organism evidence="2 3">
    <name type="scientific">bacterium (Candidatus Blackallbacteria) CG17_big_fil_post_rev_8_21_14_2_50_48_46</name>
    <dbReference type="NCBI Taxonomy" id="2014261"/>
    <lineage>
        <taxon>Bacteria</taxon>
        <taxon>Candidatus Blackallbacteria</taxon>
    </lineage>
</organism>
<feature type="transmembrane region" description="Helical" evidence="1">
    <location>
        <begin position="144"/>
        <end position="177"/>
    </location>
</feature>
<feature type="transmembrane region" description="Helical" evidence="1">
    <location>
        <begin position="95"/>
        <end position="124"/>
    </location>
</feature>
<protein>
    <submittedName>
        <fullName evidence="2">ABC transporter permease</fullName>
    </submittedName>
</protein>
<gene>
    <name evidence="2" type="ORF">COW36_13350</name>
</gene>
<evidence type="ECO:0000313" key="2">
    <source>
        <dbReference type="EMBL" id="PIW16316.1"/>
    </source>
</evidence>
<dbReference type="PANTHER" id="PTHR43471">
    <property type="entry name" value="ABC TRANSPORTER PERMEASE"/>
    <property type="match status" value="1"/>
</dbReference>
<feature type="transmembrane region" description="Helical" evidence="1">
    <location>
        <begin position="52"/>
        <end position="74"/>
    </location>
</feature>
<keyword evidence="1" id="KW-0812">Transmembrane</keyword>
<feature type="transmembrane region" description="Helical" evidence="1">
    <location>
        <begin position="230"/>
        <end position="253"/>
    </location>
</feature>
<dbReference type="GO" id="GO:0005886">
    <property type="term" value="C:plasma membrane"/>
    <property type="evidence" value="ECO:0007669"/>
    <property type="project" value="UniProtKB-SubCell"/>
</dbReference>
<dbReference type="AlphaFoldDB" id="A0A2M7G398"/>
<keyword evidence="1" id="KW-0472">Membrane</keyword>
<dbReference type="Proteomes" id="UP000231019">
    <property type="component" value="Unassembled WGS sequence"/>
</dbReference>
<evidence type="ECO:0000313" key="3">
    <source>
        <dbReference type="Proteomes" id="UP000231019"/>
    </source>
</evidence>
<name>A0A2M7G398_9BACT</name>
<keyword evidence="1" id="KW-1133">Transmembrane helix</keyword>